<keyword evidence="2" id="KW-1185">Reference proteome</keyword>
<dbReference type="EMBL" id="CM051400">
    <property type="protein sequence ID" value="KAJ4714977.1"/>
    <property type="molecule type" value="Genomic_DNA"/>
</dbReference>
<proteinExistence type="predicted"/>
<evidence type="ECO:0000313" key="2">
    <source>
        <dbReference type="Proteomes" id="UP001164539"/>
    </source>
</evidence>
<dbReference type="Proteomes" id="UP001164539">
    <property type="component" value="Chromosome 7"/>
</dbReference>
<reference evidence="1 2" key="1">
    <citation type="journal article" date="2023" name="Science">
        <title>Complex scaffold remodeling in plant triterpene biosynthesis.</title>
        <authorList>
            <person name="De La Pena R."/>
            <person name="Hodgson H."/>
            <person name="Liu J.C."/>
            <person name="Stephenson M.J."/>
            <person name="Martin A.C."/>
            <person name="Owen C."/>
            <person name="Harkess A."/>
            <person name="Leebens-Mack J."/>
            <person name="Jimenez L.E."/>
            <person name="Osbourn A."/>
            <person name="Sattely E.S."/>
        </authorList>
    </citation>
    <scope>NUCLEOTIDE SEQUENCE [LARGE SCALE GENOMIC DNA]</scope>
    <source>
        <strain evidence="2">cv. JPN11</strain>
        <tissue evidence="1">Leaf</tissue>
    </source>
</reference>
<keyword evidence="1" id="KW-0863">Zinc-finger</keyword>
<evidence type="ECO:0000313" key="1">
    <source>
        <dbReference type="EMBL" id="KAJ4714977.1"/>
    </source>
</evidence>
<keyword evidence="1" id="KW-0862">Zinc</keyword>
<sequence>MPKTLKENQENPQMYSNNGRKSSSISAYEQSREERIKENLQRMQKLGIFDLSQKMKSAAHPNHTPKQTLSRSQCPTPKLPSGPLRRSSRLKNATPVSYSEVVLSKKDKSLEDKDVKLEEGSKPEVYTEEHEKLLGNTEQTWTLFVDGYGENGQRIYDPVKGKTCHQCRQKTLGHRTRCSKCNMVQGQFCGDCLYMRYGEHILEAIENPNWMCPVCRGICNCSLCRQAKGWYPTGPLYKKIYRLGYKSVAHYLIQTRRAQTTLEKSPDTVNQASAKRSLSFPRTEAFSKDSPEVNENQQVTLKPQSEEGKDGDDFNIEKETNMQGNPHHETSTKRSLPFSNIEAGSQKIDSTKVDLKLHNHFELSQPQLEAGSQNMALLLVNQKSLDVKQPVSNIMSDEEKEMHVIEEKKGEQEEKLHDTDRENNDSEIALKGCRNSKMKRAAIEPDQEILSGRSRQRLRKDNDHDDMELFLVNEESSDVKRAANSILSHEEKEMPITDDKLGDITLDGARKLVGKPAVATEPDQDSTAGISRRMEKAVDIQKNRASSTTNPDCIARRLRSRNKTT</sequence>
<comment type="caution">
    <text evidence="1">The sequence shown here is derived from an EMBL/GenBank/DDBJ whole genome shotgun (WGS) entry which is preliminary data.</text>
</comment>
<accession>A0ACC1XVP6</accession>
<keyword evidence="1" id="KW-0479">Metal-binding</keyword>
<gene>
    <name evidence="1" type="ORF">OWV82_013384</name>
</gene>
<name>A0ACC1XVP6_MELAZ</name>
<organism evidence="1 2">
    <name type="scientific">Melia azedarach</name>
    <name type="common">Chinaberry tree</name>
    <dbReference type="NCBI Taxonomy" id="155640"/>
    <lineage>
        <taxon>Eukaryota</taxon>
        <taxon>Viridiplantae</taxon>
        <taxon>Streptophyta</taxon>
        <taxon>Embryophyta</taxon>
        <taxon>Tracheophyta</taxon>
        <taxon>Spermatophyta</taxon>
        <taxon>Magnoliopsida</taxon>
        <taxon>eudicotyledons</taxon>
        <taxon>Gunneridae</taxon>
        <taxon>Pentapetalae</taxon>
        <taxon>rosids</taxon>
        <taxon>malvids</taxon>
        <taxon>Sapindales</taxon>
        <taxon>Meliaceae</taxon>
        <taxon>Melia</taxon>
    </lineage>
</organism>
<protein>
    <submittedName>
        <fullName evidence="1">Zinc-finger domain of monoamine-oxidase A repressor R1</fullName>
    </submittedName>
</protein>